<dbReference type="EMBL" id="JAAMOB010000006">
    <property type="protein sequence ID" value="KAF4111771.1"/>
    <property type="molecule type" value="Genomic_DNA"/>
</dbReference>
<keyword evidence="7" id="KW-0675">Receptor</keyword>
<sequence length="573" mass="63390">MQILALMMVMMMMMMTLSYSALADQSLTCHNDFYNTFTCVWDTSKLDVIPPVQPETMCWIHVTVEKIRTYYSKARMFADPAQPHIRSATVVFDNKRGIIISKIKLHEEVQCENYTNPVAEIAQHTSEVSAVTVAPPQKVEVHGINVSWSFVSSRPFLKPEFGVQFRSAAQSWKDVENVIVNTKETQLELPEDHLVLNQQYVIRVRGKYEESKLPNALWSDWSEEYSWTSAVGQTPPTSEILQLETTVTGITLTGITLTTILIFTILIKCKRIKRVQKNGSTYIPDPSKFFGDLNSSHGGNFTSWLGSVLAHESFIRVDTEFISPVEVLKLQDTCESRSSHRNSGGPQDGWDSTAKSSNFSNSTYFMSQSSKGPSDALEPCSAHSSYGPAGGVGDVAHTAGEKEELEFCLEKLRQDTQSPDSGFAGGAEDSMEETELPSPLGLNLAPLLPQNLPAPQPSRHPLMGLMRPSCPIPALDLDLLNLDLQSSCGLIEPSSGDYMPVKNSGKGRMLIVSRRSVSRAQVGPDGVTSRASRSNAKRGCPRTVLRPAEPVIDPQRTLDGQTLRLTERFPQNM</sequence>
<dbReference type="GO" id="GO:0004896">
    <property type="term" value="F:cytokine receptor activity"/>
    <property type="evidence" value="ECO:0007669"/>
    <property type="project" value="InterPro"/>
</dbReference>
<keyword evidence="12" id="KW-1185">Reference proteome</keyword>
<evidence type="ECO:0000256" key="1">
    <source>
        <dbReference type="ARBA" id="ARBA00004167"/>
    </source>
</evidence>
<evidence type="ECO:0000256" key="10">
    <source>
        <dbReference type="SAM" id="SignalP"/>
    </source>
</evidence>
<feature type="region of interest" description="Disordered" evidence="8">
    <location>
        <begin position="416"/>
        <end position="437"/>
    </location>
</feature>
<accession>A0A7J6CXH2</accession>
<comment type="subcellular location">
    <subcellularLocation>
        <location evidence="1">Membrane</location>
        <topology evidence="1">Single-pass membrane protein</topology>
    </subcellularLocation>
</comment>
<keyword evidence="5 9" id="KW-0472">Membrane</keyword>
<evidence type="ECO:0000256" key="6">
    <source>
        <dbReference type="ARBA" id="ARBA00023157"/>
    </source>
</evidence>
<evidence type="ECO:0000313" key="12">
    <source>
        <dbReference type="Proteomes" id="UP000579812"/>
    </source>
</evidence>
<feature type="region of interest" description="Disordered" evidence="8">
    <location>
        <begin position="334"/>
        <end position="353"/>
    </location>
</feature>
<dbReference type="GO" id="GO:0016064">
    <property type="term" value="P:immunoglobulin mediated immune response"/>
    <property type="evidence" value="ECO:0007669"/>
    <property type="project" value="TreeGrafter"/>
</dbReference>
<keyword evidence="4 9" id="KW-1133">Transmembrane helix</keyword>
<dbReference type="InterPro" id="IPR013783">
    <property type="entry name" value="Ig-like_fold"/>
</dbReference>
<name>A0A7J6CXH2_9TELE</name>
<dbReference type="PANTHER" id="PTHR23037:SF22">
    <property type="entry name" value="CYTOKINE RECEPTOR COMMON SUBUNIT BETA"/>
    <property type="match status" value="1"/>
</dbReference>
<organism evidence="11 12">
    <name type="scientific">Onychostoma macrolepis</name>
    <dbReference type="NCBI Taxonomy" id="369639"/>
    <lineage>
        <taxon>Eukaryota</taxon>
        <taxon>Metazoa</taxon>
        <taxon>Chordata</taxon>
        <taxon>Craniata</taxon>
        <taxon>Vertebrata</taxon>
        <taxon>Euteleostomi</taxon>
        <taxon>Actinopterygii</taxon>
        <taxon>Neopterygii</taxon>
        <taxon>Teleostei</taxon>
        <taxon>Ostariophysi</taxon>
        <taxon>Cypriniformes</taxon>
        <taxon>Cyprinidae</taxon>
        <taxon>Acrossocheilinae</taxon>
        <taxon>Onychostoma</taxon>
    </lineage>
</organism>
<evidence type="ECO:0000256" key="2">
    <source>
        <dbReference type="ARBA" id="ARBA00022692"/>
    </source>
</evidence>
<dbReference type="InterPro" id="IPR036116">
    <property type="entry name" value="FN3_sf"/>
</dbReference>
<comment type="caution">
    <text evidence="11">The sequence shown here is derived from an EMBL/GenBank/DDBJ whole genome shotgun (WGS) entry which is preliminary data.</text>
</comment>
<evidence type="ECO:0000256" key="4">
    <source>
        <dbReference type="ARBA" id="ARBA00022989"/>
    </source>
</evidence>
<evidence type="ECO:0008006" key="13">
    <source>
        <dbReference type="Google" id="ProtNLM"/>
    </source>
</evidence>
<keyword evidence="6" id="KW-1015">Disulfide bond</keyword>
<evidence type="ECO:0000256" key="9">
    <source>
        <dbReference type="SAM" id="Phobius"/>
    </source>
</evidence>
<feature type="region of interest" description="Disordered" evidence="8">
    <location>
        <begin position="516"/>
        <end position="539"/>
    </location>
</feature>
<dbReference type="SUPFAM" id="SSF49265">
    <property type="entry name" value="Fibronectin type III"/>
    <property type="match status" value="1"/>
</dbReference>
<protein>
    <recommendedName>
        <fullName evidence="13">Interleukin-2 receptor subunit beta N-terminal domain-containing protein</fullName>
    </recommendedName>
</protein>
<feature type="transmembrane region" description="Helical" evidence="9">
    <location>
        <begin position="247"/>
        <end position="267"/>
    </location>
</feature>
<dbReference type="InterPro" id="IPR003531">
    <property type="entry name" value="Hempt_rcpt_S_F1_CS"/>
</dbReference>
<dbReference type="Proteomes" id="UP000579812">
    <property type="component" value="Unassembled WGS sequence"/>
</dbReference>
<evidence type="ECO:0000256" key="3">
    <source>
        <dbReference type="ARBA" id="ARBA00022729"/>
    </source>
</evidence>
<evidence type="ECO:0000256" key="8">
    <source>
        <dbReference type="SAM" id="MobiDB-lite"/>
    </source>
</evidence>
<proteinExistence type="predicted"/>
<dbReference type="Gene3D" id="2.60.40.10">
    <property type="entry name" value="Immunoglobulins"/>
    <property type="match status" value="1"/>
</dbReference>
<keyword evidence="2 9" id="KW-0812">Transmembrane</keyword>
<evidence type="ECO:0000256" key="5">
    <source>
        <dbReference type="ARBA" id="ARBA00023136"/>
    </source>
</evidence>
<dbReference type="AlphaFoldDB" id="A0A7J6CXH2"/>
<keyword evidence="3 10" id="KW-0732">Signal</keyword>
<feature type="chain" id="PRO_5029904152" description="Interleukin-2 receptor subunit beta N-terminal domain-containing protein" evidence="10">
    <location>
        <begin position="24"/>
        <end position="573"/>
    </location>
</feature>
<evidence type="ECO:0000256" key="7">
    <source>
        <dbReference type="ARBA" id="ARBA00023170"/>
    </source>
</evidence>
<gene>
    <name evidence="11" type="ORF">G5714_006566</name>
</gene>
<dbReference type="PROSITE" id="PS01355">
    <property type="entry name" value="HEMATOPO_REC_S_F1"/>
    <property type="match status" value="1"/>
</dbReference>
<dbReference type="PANTHER" id="PTHR23037">
    <property type="entry name" value="CYTOKINE RECEPTOR"/>
    <property type="match status" value="1"/>
</dbReference>
<dbReference type="GO" id="GO:0009897">
    <property type="term" value="C:external side of plasma membrane"/>
    <property type="evidence" value="ECO:0007669"/>
    <property type="project" value="TreeGrafter"/>
</dbReference>
<reference evidence="11 12" key="1">
    <citation type="submission" date="2020-04" db="EMBL/GenBank/DDBJ databases">
        <title>Chromosome-level genome assembly of a cyprinid fish Onychostoma macrolepis by integration of Nanopore Sequencing, Bionano and Hi-C technology.</title>
        <authorList>
            <person name="Wang D."/>
        </authorList>
    </citation>
    <scope>NUCLEOTIDE SEQUENCE [LARGE SCALE GENOMIC DNA]</scope>
    <source>
        <strain evidence="11">SWU-2019</strain>
        <tissue evidence="11">Muscle</tissue>
    </source>
</reference>
<feature type="signal peptide" evidence="10">
    <location>
        <begin position="1"/>
        <end position="23"/>
    </location>
</feature>
<evidence type="ECO:0000313" key="11">
    <source>
        <dbReference type="EMBL" id="KAF4111771.1"/>
    </source>
</evidence>